<dbReference type="Proteomes" id="UP000434957">
    <property type="component" value="Unassembled WGS sequence"/>
</dbReference>
<gene>
    <name evidence="1" type="ORF">PR003_g34123</name>
</gene>
<accession>A0A6A4AQ80</accession>
<proteinExistence type="predicted"/>
<reference evidence="1 2" key="1">
    <citation type="submission" date="2018-08" db="EMBL/GenBank/DDBJ databases">
        <title>Genomic investigation of the strawberry pathogen Phytophthora fragariae indicates pathogenicity is determined by transcriptional variation in three key races.</title>
        <authorList>
            <person name="Adams T.M."/>
            <person name="Armitage A.D."/>
            <person name="Sobczyk M.K."/>
            <person name="Bates H.J."/>
            <person name="Dunwell J.M."/>
            <person name="Nellist C.F."/>
            <person name="Harrison R.J."/>
        </authorList>
    </citation>
    <scope>NUCLEOTIDE SEQUENCE [LARGE SCALE GENOMIC DNA]</scope>
    <source>
        <strain evidence="1 2">SCRP333</strain>
    </source>
</reference>
<sequence>MNAAAIGAARAYASVCCLIQGVSATTPIRLPCLPTNDSEPACSSPSPPRSPVAVDSTQACVSARCAVHDVSALLVSGPDEVPRTVHLATIAVPTP</sequence>
<evidence type="ECO:0000313" key="1">
    <source>
        <dbReference type="EMBL" id="KAE9260999.1"/>
    </source>
</evidence>
<evidence type="ECO:0000313" key="2">
    <source>
        <dbReference type="Proteomes" id="UP000434957"/>
    </source>
</evidence>
<protein>
    <submittedName>
        <fullName evidence="1">Uncharacterized protein</fullName>
    </submittedName>
</protein>
<dbReference type="AlphaFoldDB" id="A0A6A4AQ80"/>
<keyword evidence="2" id="KW-1185">Reference proteome</keyword>
<comment type="caution">
    <text evidence="1">The sequence shown here is derived from an EMBL/GenBank/DDBJ whole genome shotgun (WGS) entry which is preliminary data.</text>
</comment>
<organism evidence="1 2">
    <name type="scientific">Phytophthora rubi</name>
    <dbReference type="NCBI Taxonomy" id="129364"/>
    <lineage>
        <taxon>Eukaryota</taxon>
        <taxon>Sar</taxon>
        <taxon>Stramenopiles</taxon>
        <taxon>Oomycota</taxon>
        <taxon>Peronosporomycetes</taxon>
        <taxon>Peronosporales</taxon>
        <taxon>Peronosporaceae</taxon>
        <taxon>Phytophthora</taxon>
    </lineage>
</organism>
<name>A0A6A4AQ80_9STRA</name>
<dbReference type="EMBL" id="QXFT01010749">
    <property type="protein sequence ID" value="KAE9260999.1"/>
    <property type="molecule type" value="Genomic_DNA"/>
</dbReference>